<evidence type="ECO:0008006" key="4">
    <source>
        <dbReference type="Google" id="ProtNLM"/>
    </source>
</evidence>
<dbReference type="RefSeq" id="WP_208197428.1">
    <property type="nucleotide sequence ID" value="NZ_CP076023.1"/>
</dbReference>
<dbReference type="Proteomes" id="UP000679335">
    <property type="component" value="Chromosome"/>
</dbReference>
<protein>
    <recommendedName>
        <fullName evidence="4">DUF2489 domain-containing protein</fullName>
    </recommendedName>
</protein>
<accession>A0ABX8GNB2</accession>
<keyword evidence="1" id="KW-0472">Membrane</keyword>
<evidence type="ECO:0000313" key="2">
    <source>
        <dbReference type="EMBL" id="QWC17152.1"/>
    </source>
</evidence>
<keyword evidence="1" id="KW-1133">Transmembrane helix</keyword>
<keyword evidence="3" id="KW-1185">Reference proteome</keyword>
<evidence type="ECO:0000256" key="1">
    <source>
        <dbReference type="SAM" id="Phobius"/>
    </source>
</evidence>
<organism evidence="2 3">
    <name type="scientific">Cellulomonas dongxiuzhuiae</name>
    <dbReference type="NCBI Taxonomy" id="2819979"/>
    <lineage>
        <taxon>Bacteria</taxon>
        <taxon>Bacillati</taxon>
        <taxon>Actinomycetota</taxon>
        <taxon>Actinomycetes</taxon>
        <taxon>Micrococcales</taxon>
        <taxon>Cellulomonadaceae</taxon>
        <taxon>Cellulomonas</taxon>
    </lineage>
</organism>
<dbReference type="EMBL" id="CP076023">
    <property type="protein sequence ID" value="QWC17152.1"/>
    <property type="molecule type" value="Genomic_DNA"/>
</dbReference>
<name>A0ABX8GNB2_9CELL</name>
<sequence>MTPELWIALSSAPLALVGVWLGAWLTARHSVAQRRADVLRDAFGRYLAACAAWTSLGDFHTESTRIVKPPPEALADAQPALQVLHILAPDVAIPAGKYLAMLENIVEFAHPNLPHTDGVVGDEARIDIQARMVKGSDEQKRAVLIAMRRALNS</sequence>
<keyword evidence="1" id="KW-0812">Transmembrane</keyword>
<reference evidence="2 3" key="1">
    <citation type="submission" date="2021-05" db="EMBL/GenBank/DDBJ databases">
        <title>Novel species in genus Cellulomonas.</title>
        <authorList>
            <person name="Zhang G."/>
        </authorList>
    </citation>
    <scope>NUCLEOTIDE SEQUENCE [LARGE SCALE GENOMIC DNA]</scope>
    <source>
        <strain evidence="3">zg-ZUI157</strain>
    </source>
</reference>
<evidence type="ECO:0000313" key="3">
    <source>
        <dbReference type="Proteomes" id="UP000679335"/>
    </source>
</evidence>
<gene>
    <name evidence="2" type="ORF">KKR89_06000</name>
</gene>
<feature type="transmembrane region" description="Helical" evidence="1">
    <location>
        <begin position="6"/>
        <end position="25"/>
    </location>
</feature>
<proteinExistence type="predicted"/>